<dbReference type="RefSeq" id="WP_215668456.1">
    <property type="nucleotide sequence ID" value="NZ_JAFJYC010000001.1"/>
</dbReference>
<dbReference type="PANTHER" id="PTHR36985">
    <property type="entry name" value="TRANSLOCATION AND ASSEMBLY MODULE SUBUNIT TAMB"/>
    <property type="match status" value="1"/>
</dbReference>
<feature type="domain" description="Translocation and assembly module TamB C-terminal" evidence="5">
    <location>
        <begin position="937"/>
        <end position="1275"/>
    </location>
</feature>
<evidence type="ECO:0000256" key="1">
    <source>
        <dbReference type="ARBA" id="ARBA00004167"/>
    </source>
</evidence>
<dbReference type="Proteomes" id="UP000811282">
    <property type="component" value="Unassembled WGS sequence"/>
</dbReference>
<dbReference type="InterPro" id="IPR007452">
    <property type="entry name" value="TamB_C"/>
</dbReference>
<dbReference type="EMBL" id="JAFJYC010000001">
    <property type="protein sequence ID" value="MBT9431315.1"/>
    <property type="molecule type" value="Genomic_DNA"/>
</dbReference>
<comment type="subcellular location">
    <subcellularLocation>
        <location evidence="1">Membrane</location>
        <topology evidence="1">Single-pass membrane protein</topology>
    </subcellularLocation>
</comment>
<comment type="caution">
    <text evidence="6">The sequence shown here is derived from an EMBL/GenBank/DDBJ whole genome shotgun (WGS) entry which is preliminary data.</text>
</comment>
<keyword evidence="2" id="KW-0812">Transmembrane</keyword>
<evidence type="ECO:0000313" key="7">
    <source>
        <dbReference type="Proteomes" id="UP000811282"/>
    </source>
</evidence>
<proteinExistence type="predicted"/>
<accession>A0ABS5Y8I4</accession>
<keyword evidence="3" id="KW-1133">Transmembrane helix</keyword>
<evidence type="ECO:0000256" key="2">
    <source>
        <dbReference type="ARBA" id="ARBA00022692"/>
    </source>
</evidence>
<keyword evidence="4" id="KW-0472">Membrane</keyword>
<evidence type="ECO:0000259" key="5">
    <source>
        <dbReference type="Pfam" id="PF04357"/>
    </source>
</evidence>
<gene>
    <name evidence="6" type="ORF">JZM24_02575</name>
</gene>
<evidence type="ECO:0000256" key="3">
    <source>
        <dbReference type="ARBA" id="ARBA00022989"/>
    </source>
</evidence>
<evidence type="ECO:0000313" key="6">
    <source>
        <dbReference type="EMBL" id="MBT9431315.1"/>
    </source>
</evidence>
<evidence type="ECO:0000256" key="4">
    <source>
        <dbReference type="ARBA" id="ARBA00023136"/>
    </source>
</evidence>
<reference evidence="6 7" key="1">
    <citation type="journal article" date="2021" name="Genome Biol. Evol.">
        <title>The evolution of interdependence in a four-way mealybug symbiosis.</title>
        <authorList>
            <person name="Garber A.I."/>
            <person name="Kupper M."/>
            <person name="Laetsch D.R."/>
            <person name="Weldon S.R."/>
            <person name="Ladinsky M.S."/>
            <person name="Bjorkman P.J."/>
            <person name="McCutcheon J.P."/>
        </authorList>
    </citation>
    <scope>NUCLEOTIDE SEQUENCE [LARGE SCALE GENOMIC DNA]</scope>
    <source>
        <strain evidence="6">SOD</strain>
    </source>
</reference>
<dbReference type="PANTHER" id="PTHR36985:SF1">
    <property type="entry name" value="TRANSLOCATION AND ASSEMBLY MODULE SUBUNIT TAMB"/>
    <property type="match status" value="1"/>
</dbReference>
<dbReference type="Pfam" id="PF04357">
    <property type="entry name" value="TamB"/>
    <property type="match status" value="1"/>
</dbReference>
<protein>
    <submittedName>
        <fullName evidence="6">Translocation/assembly module TamB</fullName>
    </submittedName>
</protein>
<organism evidence="6 7">
    <name type="scientific">Candidatus Sodalis endolongispinus</name>
    <dbReference type="NCBI Taxonomy" id="2812662"/>
    <lineage>
        <taxon>Bacteria</taxon>
        <taxon>Pseudomonadati</taxon>
        <taxon>Pseudomonadota</taxon>
        <taxon>Gammaproteobacteria</taxon>
        <taxon>Enterobacterales</taxon>
        <taxon>Bruguierivoracaceae</taxon>
        <taxon>Sodalis</taxon>
    </lineage>
</organism>
<name>A0ABS5Y8I4_9GAMM</name>
<sequence>MSLVKKICLSVVLLLVVLLGAIAYLIGTTSGLHLLLNGAARWVPGLEMASVSGGWRDLTIKQLRYQMPGVTVGAGEFHLALDFSCLRQRQLCINDLALRGVMVGVNTTELGPPAPAAQEASDGGPVSTPYPLLLRRLALENVQVKVDNTRIALDEFTTGFQFEGNSLTVTPTRIAGLLVALPTEAQLVADKAATAAVQAIKPDMRTPAQKRADEESARAAIRAEPPLAETLRALFAKPLLPPFTLPLNLTLASVDGENLRLTGDANLLITRLRLQAATQDQHAELTLLDIDSPQGLLNASGHAELSGRWPVAMTVNTILNSAPLKGEKIKLAVDGELRDELRAALNLSGPLSAQLALKTQLAQAGLPLTLTFDSQSLQWPLTGTPQYQARGVALRLDGEARDYRLALKAALSGEGLPPADMTMDAKGNTDGFTLSRLRLAALQGNTDLSAVVDWQRAISWRSELALSGINTARQWPDWPARVEGKITSLGSLYGGNWQLQVPELDLHGQIRQNALTAKGSLRGNAAGQWQVPQLLLALGRNQLNVKGELNEAFALDAVLNAPALNGALPGLGGRAAGNIKLHGNLQAPQLLMDLDAHALRWGEMSIARIALQGDVRSSDIVRGDVRLRMDRLQQGALSIAQLTLDATGDEKQHQLKLAMHGEPVAGQLQLNGSFDRQQQRWQGTLSQTRFDTPVGEWRLTRAMTLDYRAATQNLVMGPHCWQNPNAQICAPQNIDLGDSGQASVLLNRFDLAMLKPMLPAETQASGVFTGRADIRWTAGGGLPQGKVALVGSGVKVSQTVQGKTLPVDFETLTLNAALDKGLARLDWLMKIAGNGQFNGQVQVADPQSRRGLSGNVNINNLSLALLKPLLSRGESVDGLVNAALRLGGDVQRPQLYGQLGLERLVIKGTFMPFAMTDSRLALSFAGTRSALQGLIGTTHGQLNLTGDADWSRMEAWRARINAQGSRVRITVPPMVRLDMSPDIVFEATPTLFALNGKVDIPWARIEVKDMPQSAVGVSSDEVLLDDNLQPVPDSAGGAAIPISSNLLVHVGPDVRIDAFGLKARLTGDLKVAQDKQGLGLNGQIDIPSGRFHAYGQDLIVNKGQLLFSGPVDQPYLNIEAIRNPDSTEDDVTAGVRVTGLADQPKVEVFSDPVKSQQEALSCLLRGQGLDASGADSNMMTSMLIGMGVAQSGQVVGKIGQAFGVSDLALDTQGVGDSSQVVVSGYIAPGLQVKYGVGIFDSLATLTLRYRLMPKLYLEAVSGLNQALDLLYRFEF</sequence>
<keyword evidence="7" id="KW-1185">Reference proteome</keyword>